<dbReference type="Pfam" id="PF20167">
    <property type="entry name" value="Transposase_32"/>
    <property type="match status" value="1"/>
</dbReference>
<feature type="region of interest" description="Disordered" evidence="1">
    <location>
        <begin position="324"/>
        <end position="352"/>
    </location>
</feature>
<protein>
    <recommendedName>
        <fullName evidence="2">Putative plant transposon protein domain-containing protein</fullName>
    </recommendedName>
</protein>
<evidence type="ECO:0000259" key="2">
    <source>
        <dbReference type="Pfam" id="PF20167"/>
    </source>
</evidence>
<keyword evidence="4" id="KW-1185">Reference proteome</keyword>
<dbReference type="Proteomes" id="UP001341840">
    <property type="component" value="Unassembled WGS sequence"/>
</dbReference>
<sequence length="457" mass="53580">MPHALTMPRRDSALLFLQPLLSDFPSCFRTSNLQVWCWQARTSLEMSSSSYMHDAHCFRSQFHQDLFEEYVASKSVTPETSFDLQEDEYPEIQEQIVKKDWRRLSKPRNKISKVLIQEFYVNAVRTKEEIASGEAYPYNSYVRGVTIDFSAANIREILRIRDNTPGAETDFNTRQREDQRLDEVIRDICVPGARWKMSSSQPDQPIQLERQDLTPLARGWAEFIIHSIIPTRNKSEITVARAVLIHSIIKGKDVRVEELIADNIAIVAEGVQGIGKLIYPSTIYRHCKESGVSFREFRGTECIPIDKPITARVMVRTRGRNINYQQHEEEEDQPEPMQKDENEDEQEHEQPHMHFEAPHADFEAPSTEFLNTFQEQQQQAQYLVELKAFKTRQDELWSNQNIFYQRMRTQQGEMAKEIEKIKKFQVNQTLMGFRASPIEKLKERMHKHQNEIIEMRA</sequence>
<organism evidence="3 4">
    <name type="scientific">Stylosanthes scabra</name>
    <dbReference type="NCBI Taxonomy" id="79078"/>
    <lineage>
        <taxon>Eukaryota</taxon>
        <taxon>Viridiplantae</taxon>
        <taxon>Streptophyta</taxon>
        <taxon>Embryophyta</taxon>
        <taxon>Tracheophyta</taxon>
        <taxon>Spermatophyta</taxon>
        <taxon>Magnoliopsida</taxon>
        <taxon>eudicotyledons</taxon>
        <taxon>Gunneridae</taxon>
        <taxon>Pentapetalae</taxon>
        <taxon>rosids</taxon>
        <taxon>fabids</taxon>
        <taxon>Fabales</taxon>
        <taxon>Fabaceae</taxon>
        <taxon>Papilionoideae</taxon>
        <taxon>50 kb inversion clade</taxon>
        <taxon>dalbergioids sensu lato</taxon>
        <taxon>Dalbergieae</taxon>
        <taxon>Pterocarpus clade</taxon>
        <taxon>Stylosanthes</taxon>
    </lineage>
</organism>
<feature type="domain" description="Putative plant transposon protein" evidence="2">
    <location>
        <begin position="99"/>
        <end position="292"/>
    </location>
</feature>
<proteinExistence type="predicted"/>
<comment type="caution">
    <text evidence="3">The sequence shown here is derived from an EMBL/GenBank/DDBJ whole genome shotgun (WGS) entry which is preliminary data.</text>
</comment>
<reference evidence="3 4" key="1">
    <citation type="journal article" date="2023" name="Plants (Basel)">
        <title>Bridging the Gap: Combining Genomics and Transcriptomics Approaches to Understand Stylosanthes scabra, an Orphan Legume from the Brazilian Caatinga.</title>
        <authorList>
            <person name="Ferreira-Neto J.R.C."/>
            <person name="da Silva M.D."/>
            <person name="Binneck E."/>
            <person name="de Melo N.F."/>
            <person name="da Silva R.H."/>
            <person name="de Melo A.L.T.M."/>
            <person name="Pandolfi V."/>
            <person name="Bustamante F.O."/>
            <person name="Brasileiro-Vidal A.C."/>
            <person name="Benko-Iseppon A.M."/>
        </authorList>
    </citation>
    <scope>NUCLEOTIDE SEQUENCE [LARGE SCALE GENOMIC DNA]</scope>
    <source>
        <tissue evidence="3">Leaves</tissue>
    </source>
</reference>
<evidence type="ECO:0000256" key="1">
    <source>
        <dbReference type="SAM" id="MobiDB-lite"/>
    </source>
</evidence>
<evidence type="ECO:0000313" key="4">
    <source>
        <dbReference type="Proteomes" id="UP001341840"/>
    </source>
</evidence>
<dbReference type="EMBL" id="JASCZI010273234">
    <property type="protein sequence ID" value="MED6224481.1"/>
    <property type="molecule type" value="Genomic_DNA"/>
</dbReference>
<accession>A0ABU6ZR45</accession>
<gene>
    <name evidence="3" type="ORF">PIB30_084516</name>
</gene>
<dbReference type="InterPro" id="IPR046796">
    <property type="entry name" value="Transposase_32_dom"/>
</dbReference>
<evidence type="ECO:0000313" key="3">
    <source>
        <dbReference type="EMBL" id="MED6224481.1"/>
    </source>
</evidence>
<name>A0ABU6ZR45_9FABA</name>